<evidence type="ECO:0000256" key="3">
    <source>
        <dbReference type="ARBA" id="ARBA00020945"/>
    </source>
</evidence>
<comment type="function">
    <text evidence="1">May function as a co-chaperone.</text>
</comment>
<dbReference type="PANTHER" id="PTHR44733">
    <property type="entry name" value="DNAJ HOMOLOG SUBFAMILY C MEMBER 22"/>
    <property type="match status" value="1"/>
</dbReference>
<dbReference type="CDD" id="cd06257">
    <property type="entry name" value="DnaJ"/>
    <property type="match status" value="1"/>
</dbReference>
<feature type="transmembrane region" description="Helical" evidence="7">
    <location>
        <begin position="50"/>
        <end position="69"/>
    </location>
</feature>
<feature type="transmembrane region" description="Helical" evidence="7">
    <location>
        <begin position="189"/>
        <end position="219"/>
    </location>
</feature>
<dbReference type="PROSITE" id="PS50076">
    <property type="entry name" value="DNAJ_2"/>
    <property type="match status" value="1"/>
</dbReference>
<protein>
    <recommendedName>
        <fullName evidence="3">DnaJ homolog subfamily C member 22</fullName>
    </recommendedName>
</protein>
<feature type="transmembrane region" description="Helical" evidence="7">
    <location>
        <begin position="239"/>
        <end position="260"/>
    </location>
</feature>
<accession>A0A8J8WDJ6</accession>
<evidence type="ECO:0000256" key="4">
    <source>
        <dbReference type="ARBA" id="ARBA00022692"/>
    </source>
</evidence>
<feature type="transmembrane region" description="Helical" evidence="7">
    <location>
        <begin position="75"/>
        <end position="95"/>
    </location>
</feature>
<keyword evidence="4 7" id="KW-0812">Transmembrane</keyword>
<feature type="transmembrane region" description="Helical" evidence="7">
    <location>
        <begin position="155"/>
        <end position="177"/>
    </location>
</feature>
<dbReference type="Pfam" id="PF00226">
    <property type="entry name" value="DnaJ"/>
    <property type="match status" value="1"/>
</dbReference>
<dbReference type="AlphaFoldDB" id="A0A8J8WDJ6"/>
<proteinExistence type="predicted"/>
<evidence type="ECO:0000259" key="8">
    <source>
        <dbReference type="PROSITE" id="PS50076"/>
    </source>
</evidence>
<keyword evidence="5 7" id="KW-1133">Transmembrane helix</keyword>
<reference evidence="9" key="1">
    <citation type="submission" date="2020-07" db="EMBL/GenBank/DDBJ databases">
        <title>The High-quality genome of the commercially important snow crab, Chionoecetes opilio.</title>
        <authorList>
            <person name="Jeong J.-H."/>
            <person name="Ryu S."/>
        </authorList>
    </citation>
    <scope>NUCLEOTIDE SEQUENCE</scope>
    <source>
        <strain evidence="9">MADBK_172401_WGS</strain>
        <tissue evidence="9">Digestive gland</tissue>
    </source>
</reference>
<evidence type="ECO:0000313" key="10">
    <source>
        <dbReference type="Proteomes" id="UP000770661"/>
    </source>
</evidence>
<dbReference type="OrthoDB" id="10262359at2759"/>
<dbReference type="Pfam" id="PF05154">
    <property type="entry name" value="TM2"/>
    <property type="match status" value="1"/>
</dbReference>
<keyword evidence="6 7" id="KW-0472">Membrane</keyword>
<dbReference type="PANTHER" id="PTHR44733:SF1">
    <property type="entry name" value="DNAJ HOMOLOG SUBFAMILY C MEMBER 22"/>
    <property type="match status" value="1"/>
</dbReference>
<feature type="transmembrane region" description="Helical" evidence="7">
    <location>
        <begin position="128"/>
        <end position="149"/>
    </location>
</feature>
<evidence type="ECO:0000313" key="9">
    <source>
        <dbReference type="EMBL" id="KAG0699579.1"/>
    </source>
</evidence>
<evidence type="ECO:0000256" key="7">
    <source>
        <dbReference type="SAM" id="Phobius"/>
    </source>
</evidence>
<dbReference type="Gene3D" id="1.10.287.110">
    <property type="entry name" value="DnaJ domain"/>
    <property type="match status" value="1"/>
</dbReference>
<evidence type="ECO:0000256" key="1">
    <source>
        <dbReference type="ARBA" id="ARBA00002080"/>
    </source>
</evidence>
<dbReference type="Proteomes" id="UP000770661">
    <property type="component" value="Unassembled WGS sequence"/>
</dbReference>
<feature type="domain" description="J" evidence="8">
    <location>
        <begin position="324"/>
        <end position="391"/>
    </location>
</feature>
<keyword evidence="10" id="KW-1185">Reference proteome</keyword>
<comment type="subcellular location">
    <subcellularLocation>
        <location evidence="2">Membrane</location>
        <topology evidence="2">Multi-pass membrane protein</topology>
    </subcellularLocation>
</comment>
<dbReference type="EMBL" id="JACEEZ010025572">
    <property type="protein sequence ID" value="KAG0699579.1"/>
    <property type="molecule type" value="Genomic_DNA"/>
</dbReference>
<evidence type="ECO:0000256" key="5">
    <source>
        <dbReference type="ARBA" id="ARBA00022989"/>
    </source>
</evidence>
<evidence type="ECO:0000256" key="2">
    <source>
        <dbReference type="ARBA" id="ARBA00004141"/>
    </source>
</evidence>
<evidence type="ECO:0000256" key="6">
    <source>
        <dbReference type="ARBA" id="ARBA00023136"/>
    </source>
</evidence>
<dbReference type="PRINTS" id="PR00625">
    <property type="entry name" value="JDOMAIN"/>
</dbReference>
<dbReference type="SMART" id="SM00271">
    <property type="entry name" value="DnaJ"/>
    <property type="match status" value="1"/>
</dbReference>
<comment type="caution">
    <text evidence="9">The sequence shown here is derived from an EMBL/GenBank/DDBJ whole genome shotgun (WGS) entry which is preliminary data.</text>
</comment>
<dbReference type="InterPro" id="IPR036869">
    <property type="entry name" value="J_dom_sf"/>
</dbReference>
<dbReference type="GO" id="GO:0016020">
    <property type="term" value="C:membrane"/>
    <property type="evidence" value="ECO:0007669"/>
    <property type="project" value="UniProtKB-SubCell"/>
</dbReference>
<dbReference type="InterPro" id="IPR001623">
    <property type="entry name" value="DnaJ_domain"/>
</dbReference>
<name>A0A8J8WDJ6_CHIOP</name>
<sequence>MHGYPPIDSDDRQEGRVEYLNPLGYVAGGDLDYRKRPRPRPMKKAIKSTWLAYLCWLVGGWCCLHLLYLRRDRQALVWYTTFFGYAGIGILRDFFRLPEYVRDVNESDHYLEQLMVKMRRYSKPPFSLVRFVGQILTGNSWSFLLGAAVPREPVLGVSLMPLIHLAPVGAALAVWNIGNIGRERGGLKWAVLGAVCVVPVSFLHPPVTNISALTSAILFNWRGKEWRRTPQPNAHVCKRVGGLAVCGLLFMGLWASHFYFNATVTDKNGEVIKLRDAAKNFLNSPMFLEFKRNFGVLYNNTREYGWKTAWMNFIELLDPRGEMHALKVLGLKKGTSQEAIKAAYKELAREWHPDKHREGKEEAHARFVEIQAAYERLSAIKNQRKLRNKLEEER</sequence>
<organism evidence="9 10">
    <name type="scientific">Chionoecetes opilio</name>
    <name type="common">Atlantic snow crab</name>
    <name type="synonym">Cancer opilio</name>
    <dbReference type="NCBI Taxonomy" id="41210"/>
    <lineage>
        <taxon>Eukaryota</taxon>
        <taxon>Metazoa</taxon>
        <taxon>Ecdysozoa</taxon>
        <taxon>Arthropoda</taxon>
        <taxon>Crustacea</taxon>
        <taxon>Multicrustacea</taxon>
        <taxon>Malacostraca</taxon>
        <taxon>Eumalacostraca</taxon>
        <taxon>Eucarida</taxon>
        <taxon>Decapoda</taxon>
        <taxon>Pleocyemata</taxon>
        <taxon>Brachyura</taxon>
        <taxon>Eubrachyura</taxon>
        <taxon>Majoidea</taxon>
        <taxon>Majidae</taxon>
        <taxon>Chionoecetes</taxon>
    </lineage>
</organism>
<dbReference type="SUPFAM" id="SSF46565">
    <property type="entry name" value="Chaperone J-domain"/>
    <property type="match status" value="1"/>
</dbReference>
<dbReference type="InterPro" id="IPR007829">
    <property type="entry name" value="TM2"/>
</dbReference>
<gene>
    <name evidence="9" type="primary">dnajc22</name>
    <name evidence="9" type="ORF">GWK47_002939</name>
</gene>